<evidence type="ECO:0000256" key="2">
    <source>
        <dbReference type="ARBA" id="ARBA00009261"/>
    </source>
</evidence>
<dbReference type="OrthoDB" id="9804874at2"/>
<dbReference type="Pfam" id="PF01235">
    <property type="entry name" value="Na_Ala_symp"/>
    <property type="match status" value="1"/>
</dbReference>
<keyword evidence="7 9" id="KW-1133">Transmembrane helix</keyword>
<dbReference type="Gene3D" id="1.20.1740.10">
    <property type="entry name" value="Amino acid/polyamine transporter I"/>
    <property type="match status" value="1"/>
</dbReference>
<evidence type="ECO:0000313" key="11">
    <source>
        <dbReference type="Proteomes" id="UP000175744"/>
    </source>
</evidence>
<keyword evidence="11" id="KW-1185">Reference proteome</keyword>
<dbReference type="InterPro" id="IPR001463">
    <property type="entry name" value="Na/Ala_symport"/>
</dbReference>
<evidence type="ECO:0000256" key="1">
    <source>
        <dbReference type="ARBA" id="ARBA00004651"/>
    </source>
</evidence>
<keyword evidence="6 9" id="KW-0769">Symport</keyword>
<dbReference type="PRINTS" id="PR00175">
    <property type="entry name" value="NAALASMPORT"/>
</dbReference>
<proteinExistence type="inferred from homology"/>
<evidence type="ECO:0000313" key="10">
    <source>
        <dbReference type="EMBL" id="OFI07164.1"/>
    </source>
</evidence>
<organism evidence="10 11">
    <name type="scientific">Clostridium acetireducens DSM 10703</name>
    <dbReference type="NCBI Taxonomy" id="1121290"/>
    <lineage>
        <taxon>Bacteria</taxon>
        <taxon>Bacillati</taxon>
        <taxon>Bacillota</taxon>
        <taxon>Clostridia</taxon>
        <taxon>Eubacteriales</taxon>
        <taxon>Clostridiaceae</taxon>
        <taxon>Clostridium</taxon>
    </lineage>
</organism>
<feature type="transmembrane region" description="Helical" evidence="9">
    <location>
        <begin position="417"/>
        <end position="434"/>
    </location>
</feature>
<keyword evidence="3 9" id="KW-0813">Transport</keyword>
<feature type="transmembrane region" description="Helical" evidence="9">
    <location>
        <begin position="146"/>
        <end position="163"/>
    </location>
</feature>
<name>A0A1E8F1U2_9CLOT</name>
<feature type="transmembrane region" description="Helical" evidence="9">
    <location>
        <begin position="14"/>
        <end position="33"/>
    </location>
</feature>
<dbReference type="AlphaFoldDB" id="A0A1E8F1U2"/>
<protein>
    <submittedName>
        <fullName evidence="10">Amino-acid carrier protein AlsT</fullName>
    </submittedName>
</protein>
<comment type="similarity">
    <text evidence="2 9">Belongs to the alanine or glycine:cation symporter (AGCS) (TC 2.A.25) family.</text>
</comment>
<evidence type="ECO:0000256" key="7">
    <source>
        <dbReference type="ARBA" id="ARBA00022989"/>
    </source>
</evidence>
<sequence length="449" mass="47908">MDKIMAINSWLNGIVWGPYMLILLLGTGIYITLGNKFFTIRKFGIVMKNTLLKMFSKEGSGEGEISAFQAVSTALASTIGTGNIVGVATAVALGGPGAIFWMWMSAIFGMATKFAEVTLSINYRIKKDDGSFVGGPMYYIERGLKLKWLAVIFAIMTSIAALGTGNMVQSNSIASILESTFGFNKLIVGIILAVVAAIVMIGGIKSISKVTEKLVPFMAGFYIIGALVIIIARADHIGYVFALIFKDAFKGTAMVGGFAGSTMAMAAKFGIARGIFSNEGGLGSAPIAHAAATTDHPVRQGLWGIFEVFTTLIICTLSGLILLVTDVWKSGLNGADLSAAAFNSVIPGSQVVIAISILLFAFSTILGWSYYGEKALEYLFGEKVSKLYKFIWIPLIVVGSVGGLEFVWALADTFNGMMAIPNLIAILALSKVVFKLSREFFSEKVKSPL</sequence>
<dbReference type="PATRIC" id="fig|1121290.3.peg.361"/>
<dbReference type="Proteomes" id="UP000175744">
    <property type="component" value="Unassembled WGS sequence"/>
</dbReference>
<dbReference type="GO" id="GO:0005283">
    <property type="term" value="F:amino acid:sodium symporter activity"/>
    <property type="evidence" value="ECO:0007669"/>
    <property type="project" value="InterPro"/>
</dbReference>
<evidence type="ECO:0000256" key="6">
    <source>
        <dbReference type="ARBA" id="ARBA00022847"/>
    </source>
</evidence>
<dbReference type="PROSITE" id="PS00873">
    <property type="entry name" value="NA_ALANINE_SYMP"/>
    <property type="match status" value="1"/>
</dbReference>
<dbReference type="FunFam" id="1.20.1740.10:FF:000004">
    <property type="entry name" value="Sodium:alanine symporter family protein"/>
    <property type="match status" value="1"/>
</dbReference>
<dbReference type="GO" id="GO:0005886">
    <property type="term" value="C:plasma membrane"/>
    <property type="evidence" value="ECO:0007669"/>
    <property type="project" value="UniProtKB-SubCell"/>
</dbReference>
<gene>
    <name evidence="10" type="primary">alsT_1</name>
    <name evidence="10" type="ORF">CLOACE_03550</name>
</gene>
<evidence type="ECO:0000256" key="9">
    <source>
        <dbReference type="RuleBase" id="RU363064"/>
    </source>
</evidence>
<comment type="subcellular location">
    <subcellularLocation>
        <location evidence="1 9">Cell membrane</location>
        <topology evidence="1 9">Multi-pass membrane protein</topology>
    </subcellularLocation>
</comment>
<comment type="caution">
    <text evidence="10">The sequence shown here is derived from an EMBL/GenBank/DDBJ whole genome shotgun (WGS) entry which is preliminary data.</text>
</comment>
<evidence type="ECO:0000256" key="4">
    <source>
        <dbReference type="ARBA" id="ARBA00022475"/>
    </source>
</evidence>
<accession>A0A1E8F1U2</accession>
<feature type="transmembrane region" description="Helical" evidence="9">
    <location>
        <begin position="345"/>
        <end position="369"/>
    </location>
</feature>
<feature type="transmembrane region" description="Helical" evidence="9">
    <location>
        <begin position="390"/>
        <end position="411"/>
    </location>
</feature>
<dbReference type="NCBIfam" id="TIGR00835">
    <property type="entry name" value="agcS"/>
    <property type="match status" value="1"/>
</dbReference>
<dbReference type="PANTHER" id="PTHR30330">
    <property type="entry name" value="AGSS FAMILY TRANSPORTER, SODIUM-ALANINE"/>
    <property type="match status" value="1"/>
</dbReference>
<feature type="transmembrane region" description="Helical" evidence="9">
    <location>
        <begin position="74"/>
        <end position="94"/>
    </location>
</feature>
<evidence type="ECO:0000256" key="8">
    <source>
        <dbReference type="ARBA" id="ARBA00023136"/>
    </source>
</evidence>
<dbReference type="PANTHER" id="PTHR30330:SF3">
    <property type="entry name" value="TRANSCRIPTIONAL REGULATOR, LRP FAMILY"/>
    <property type="match status" value="1"/>
</dbReference>
<dbReference type="RefSeq" id="WP_070109327.1">
    <property type="nucleotide sequence ID" value="NZ_LZFO01000004.1"/>
</dbReference>
<reference evidence="10 11" key="1">
    <citation type="submission" date="2016-06" db="EMBL/GenBank/DDBJ databases">
        <title>Genome sequence of Clostridium acetireducens DSM 10703.</title>
        <authorList>
            <person name="Poehlein A."/>
            <person name="Fluechter S."/>
            <person name="Duerre P."/>
            <person name="Daniel R."/>
        </authorList>
    </citation>
    <scope>NUCLEOTIDE SEQUENCE [LARGE SCALE GENOMIC DNA]</scope>
    <source>
        <strain evidence="10 11">DSM 10703</strain>
    </source>
</reference>
<evidence type="ECO:0000256" key="3">
    <source>
        <dbReference type="ARBA" id="ARBA00022448"/>
    </source>
</evidence>
<keyword evidence="5 9" id="KW-0812">Transmembrane</keyword>
<feature type="transmembrane region" description="Helical" evidence="9">
    <location>
        <begin position="183"/>
        <end position="202"/>
    </location>
</feature>
<keyword evidence="8 9" id="KW-0472">Membrane</keyword>
<dbReference type="STRING" id="1121290.CLAOCE_03550"/>
<feature type="transmembrane region" description="Helical" evidence="9">
    <location>
        <begin position="302"/>
        <end position="325"/>
    </location>
</feature>
<dbReference type="EMBL" id="LZFO01000004">
    <property type="protein sequence ID" value="OFI07164.1"/>
    <property type="molecule type" value="Genomic_DNA"/>
</dbReference>
<evidence type="ECO:0000256" key="5">
    <source>
        <dbReference type="ARBA" id="ARBA00022692"/>
    </source>
</evidence>
<keyword evidence="4 9" id="KW-1003">Cell membrane</keyword>